<keyword evidence="2" id="KW-0472">Membrane</keyword>
<dbReference type="Proteomes" id="UP000807306">
    <property type="component" value="Unassembled WGS sequence"/>
</dbReference>
<evidence type="ECO:0000256" key="1">
    <source>
        <dbReference type="SAM" id="Coils"/>
    </source>
</evidence>
<keyword evidence="2" id="KW-0812">Transmembrane</keyword>
<dbReference type="InterPro" id="IPR036537">
    <property type="entry name" value="Adaptor_Cbl_N_dom_sf"/>
</dbReference>
<comment type="caution">
    <text evidence="4">The sequence shown here is derived from an EMBL/GenBank/DDBJ whole genome shotgun (WGS) entry which is preliminary data.</text>
</comment>
<evidence type="ECO:0000259" key="3">
    <source>
        <dbReference type="Pfam" id="PF20153"/>
    </source>
</evidence>
<dbReference type="InterPro" id="IPR059179">
    <property type="entry name" value="MLKL-like_MCAfunc"/>
</dbReference>
<dbReference type="OrthoDB" id="192148at2759"/>
<reference evidence="4" key="1">
    <citation type="submission" date="2020-11" db="EMBL/GenBank/DDBJ databases">
        <authorList>
            <consortium name="DOE Joint Genome Institute"/>
            <person name="Ahrendt S."/>
            <person name="Riley R."/>
            <person name="Andreopoulos W."/>
            <person name="Labutti K."/>
            <person name="Pangilinan J."/>
            <person name="Ruiz-Duenas F.J."/>
            <person name="Barrasa J.M."/>
            <person name="Sanchez-Garcia M."/>
            <person name="Camarero S."/>
            <person name="Miyauchi S."/>
            <person name="Serrano A."/>
            <person name="Linde D."/>
            <person name="Babiker R."/>
            <person name="Drula E."/>
            <person name="Ayuso-Fernandez I."/>
            <person name="Pacheco R."/>
            <person name="Padilla G."/>
            <person name="Ferreira P."/>
            <person name="Barriuso J."/>
            <person name="Kellner H."/>
            <person name="Castanera R."/>
            <person name="Alfaro M."/>
            <person name="Ramirez L."/>
            <person name="Pisabarro A.G."/>
            <person name="Kuo A."/>
            <person name="Tritt A."/>
            <person name="Lipzen A."/>
            <person name="He G."/>
            <person name="Yan M."/>
            <person name="Ng V."/>
            <person name="Cullen D."/>
            <person name="Martin F."/>
            <person name="Rosso M.-N."/>
            <person name="Henrissat B."/>
            <person name="Hibbett D."/>
            <person name="Martinez A.T."/>
            <person name="Grigoriev I.V."/>
        </authorList>
    </citation>
    <scope>NUCLEOTIDE SEQUENCE</scope>
    <source>
        <strain evidence="4">CBS 506.95</strain>
    </source>
</reference>
<organism evidence="4 5">
    <name type="scientific">Crepidotus variabilis</name>
    <dbReference type="NCBI Taxonomy" id="179855"/>
    <lineage>
        <taxon>Eukaryota</taxon>
        <taxon>Fungi</taxon>
        <taxon>Dikarya</taxon>
        <taxon>Basidiomycota</taxon>
        <taxon>Agaricomycotina</taxon>
        <taxon>Agaricomycetes</taxon>
        <taxon>Agaricomycetidae</taxon>
        <taxon>Agaricales</taxon>
        <taxon>Agaricineae</taxon>
        <taxon>Crepidotaceae</taxon>
        <taxon>Crepidotus</taxon>
    </lineage>
</organism>
<keyword evidence="2" id="KW-1133">Transmembrane helix</keyword>
<protein>
    <recommendedName>
        <fullName evidence="3">DUF6535 domain-containing protein</fullName>
    </recommendedName>
</protein>
<dbReference type="GO" id="GO:0007166">
    <property type="term" value="P:cell surface receptor signaling pathway"/>
    <property type="evidence" value="ECO:0007669"/>
    <property type="project" value="InterPro"/>
</dbReference>
<keyword evidence="1" id="KW-0175">Coiled coil</keyword>
<accession>A0A9P6BC54</accession>
<feature type="coiled-coil region" evidence="1">
    <location>
        <begin position="163"/>
        <end position="190"/>
    </location>
</feature>
<evidence type="ECO:0000313" key="4">
    <source>
        <dbReference type="EMBL" id="KAF9521339.1"/>
    </source>
</evidence>
<evidence type="ECO:0000256" key="2">
    <source>
        <dbReference type="SAM" id="Phobius"/>
    </source>
</evidence>
<keyword evidence="5" id="KW-1185">Reference proteome</keyword>
<dbReference type="CDD" id="cd21037">
    <property type="entry name" value="MLKL_NTD"/>
    <property type="match status" value="1"/>
</dbReference>
<name>A0A9P6BC54_9AGAR</name>
<sequence length="313" mass="35252">MSANLDFVANKIAGVAAIPLEPTSRSSRPSSPNEIVNALWFLSLILSLASALIGLVAVQWHREHLCPSTRNVPLRTLPAIIQPSTEKHYKTSPDESIAGTQLVLEIAQAAAFAPGATLPVLRWRQKVKDNKADLKQVAEEAVSLAVVIYNHFEVSEDQGSWPRDDLILLLQKLINTLEDAEQLANARAKRNIFGRFFGSILDAKKIQEYRDNIENVRSHCNPVVQLQVIELRAKLAKRVEDTSEQRQKARQEQEATLAVHLKEFERLLYPKRAAPLSKPFTPELSQEYDQQHRIGRPVNKGSTMQRGIFIYEQ</sequence>
<dbReference type="AlphaFoldDB" id="A0A9P6BC54"/>
<dbReference type="Pfam" id="PF20153">
    <property type="entry name" value="DUF6535"/>
    <property type="match status" value="1"/>
</dbReference>
<dbReference type="InterPro" id="IPR045338">
    <property type="entry name" value="DUF6535"/>
</dbReference>
<dbReference type="Gene3D" id="1.20.930.20">
    <property type="entry name" value="Adaptor protein Cbl, N-terminal domain"/>
    <property type="match status" value="1"/>
</dbReference>
<evidence type="ECO:0000313" key="5">
    <source>
        <dbReference type="Proteomes" id="UP000807306"/>
    </source>
</evidence>
<feature type="domain" description="DUF6535" evidence="3">
    <location>
        <begin position="21"/>
        <end position="66"/>
    </location>
</feature>
<gene>
    <name evidence="4" type="ORF">CPB83DRAFT_841341</name>
</gene>
<feature type="transmembrane region" description="Helical" evidence="2">
    <location>
        <begin position="38"/>
        <end position="60"/>
    </location>
</feature>
<dbReference type="EMBL" id="MU158120">
    <property type="protein sequence ID" value="KAF9521339.1"/>
    <property type="molecule type" value="Genomic_DNA"/>
</dbReference>
<proteinExistence type="predicted"/>